<name>A0A1H7I131_9PROT</name>
<dbReference type="EMBL" id="FOBH01000002">
    <property type="protein sequence ID" value="SEK56303.1"/>
    <property type="molecule type" value="Genomic_DNA"/>
</dbReference>
<reference evidence="1 2" key="1">
    <citation type="submission" date="2016-10" db="EMBL/GenBank/DDBJ databases">
        <authorList>
            <person name="de Groot N.N."/>
        </authorList>
    </citation>
    <scope>NUCLEOTIDE SEQUENCE [LARGE SCALE GENOMIC DNA]</scope>
    <source>
        <strain evidence="1 2">Nv1</strain>
    </source>
</reference>
<dbReference type="Proteomes" id="UP000198620">
    <property type="component" value="Unassembled WGS sequence"/>
</dbReference>
<gene>
    <name evidence="1" type="ORF">SAMN05216387_10227</name>
</gene>
<dbReference type="InterPro" id="IPR036610">
    <property type="entry name" value="PEBP-like_sf"/>
</dbReference>
<sequence>MTTEHHITFGVYLNGVRWLRIAVLLGVVLNSQALQRVEAAETGSSVSRNEKKEKAVMSMSITSSSFPNHGAIPARHTCDGHDISPELFWTEVPEGAKSLVLIVDDPDAPDPAAPKRTWVHWVLYNIPPTAAGLPEGIAAAELPPGTREGLNDWHHTDYGGPCPPVGNHRYFFKLYALDTVLPDLKQPDKATLEKAMQGHIIAYAELIGRYQKH</sequence>
<dbReference type="PANTHER" id="PTHR30289">
    <property type="entry name" value="UNCHARACTERIZED PROTEIN YBCL-RELATED"/>
    <property type="match status" value="1"/>
</dbReference>
<protein>
    <submittedName>
        <fullName evidence="1">Phospholipid-binding protein, PBP family</fullName>
    </submittedName>
</protein>
<evidence type="ECO:0000313" key="1">
    <source>
        <dbReference type="EMBL" id="SEK56303.1"/>
    </source>
</evidence>
<dbReference type="PANTHER" id="PTHR30289:SF1">
    <property type="entry name" value="PEBP (PHOSPHATIDYLETHANOLAMINE-BINDING PROTEIN) FAMILY PROTEIN"/>
    <property type="match status" value="1"/>
</dbReference>
<organism evidence="1 2">
    <name type="scientific">Nitrosovibrio tenuis</name>
    <dbReference type="NCBI Taxonomy" id="1233"/>
    <lineage>
        <taxon>Bacteria</taxon>
        <taxon>Pseudomonadati</taxon>
        <taxon>Pseudomonadota</taxon>
        <taxon>Betaproteobacteria</taxon>
        <taxon>Nitrosomonadales</taxon>
        <taxon>Nitrosomonadaceae</taxon>
        <taxon>Nitrosovibrio</taxon>
    </lineage>
</organism>
<dbReference type="CDD" id="cd00865">
    <property type="entry name" value="PEBP_bact_arch"/>
    <property type="match status" value="1"/>
</dbReference>
<dbReference type="InterPro" id="IPR005247">
    <property type="entry name" value="YbhB_YbcL/LppC-like"/>
</dbReference>
<accession>A0A1H7I131</accession>
<keyword evidence="2" id="KW-1185">Reference proteome</keyword>
<dbReference type="STRING" id="1233.SAMN05216387_10227"/>
<evidence type="ECO:0000313" key="2">
    <source>
        <dbReference type="Proteomes" id="UP000198620"/>
    </source>
</evidence>
<dbReference type="Gene3D" id="3.90.280.10">
    <property type="entry name" value="PEBP-like"/>
    <property type="match status" value="1"/>
</dbReference>
<dbReference type="AlphaFoldDB" id="A0A1H7I131"/>
<dbReference type="NCBIfam" id="TIGR00481">
    <property type="entry name" value="YbhB/YbcL family Raf kinase inhibitor-like protein"/>
    <property type="match status" value="1"/>
</dbReference>
<dbReference type="Pfam" id="PF01161">
    <property type="entry name" value="PBP"/>
    <property type="match status" value="1"/>
</dbReference>
<dbReference type="SUPFAM" id="SSF49777">
    <property type="entry name" value="PEBP-like"/>
    <property type="match status" value="1"/>
</dbReference>
<proteinExistence type="predicted"/>
<dbReference type="InterPro" id="IPR008914">
    <property type="entry name" value="PEBP"/>
</dbReference>